<proteinExistence type="predicted"/>
<organism evidence="1 2">
    <name type="scientific">Ceratitis capitata</name>
    <name type="common">Mediterranean fruit fly</name>
    <name type="synonym">Tephritis capitata</name>
    <dbReference type="NCBI Taxonomy" id="7213"/>
    <lineage>
        <taxon>Eukaryota</taxon>
        <taxon>Metazoa</taxon>
        <taxon>Ecdysozoa</taxon>
        <taxon>Arthropoda</taxon>
        <taxon>Hexapoda</taxon>
        <taxon>Insecta</taxon>
        <taxon>Pterygota</taxon>
        <taxon>Neoptera</taxon>
        <taxon>Endopterygota</taxon>
        <taxon>Diptera</taxon>
        <taxon>Brachycera</taxon>
        <taxon>Muscomorpha</taxon>
        <taxon>Tephritoidea</taxon>
        <taxon>Tephritidae</taxon>
        <taxon>Ceratitis</taxon>
        <taxon>Ceratitis</taxon>
    </lineage>
</organism>
<dbReference type="AlphaFoldDB" id="A0A811UWV7"/>
<dbReference type="Proteomes" id="UP000606786">
    <property type="component" value="Unassembled WGS sequence"/>
</dbReference>
<evidence type="ECO:0000313" key="2">
    <source>
        <dbReference type="Proteomes" id="UP000606786"/>
    </source>
</evidence>
<comment type="caution">
    <text evidence="1">The sequence shown here is derived from an EMBL/GenBank/DDBJ whole genome shotgun (WGS) entry which is preliminary data.</text>
</comment>
<gene>
    <name evidence="1" type="ORF">CCAP1982_LOCUS12116</name>
</gene>
<accession>A0A811UWV7</accession>
<keyword evidence="2" id="KW-1185">Reference proteome</keyword>
<evidence type="ECO:0000313" key="1">
    <source>
        <dbReference type="EMBL" id="CAD7003679.1"/>
    </source>
</evidence>
<reference evidence="1" key="1">
    <citation type="submission" date="2020-11" db="EMBL/GenBank/DDBJ databases">
        <authorList>
            <person name="Whitehead M."/>
        </authorList>
    </citation>
    <scope>NUCLEOTIDE SEQUENCE</scope>
    <source>
        <strain evidence="1">EGII</strain>
    </source>
</reference>
<dbReference type="OrthoDB" id="288590at2759"/>
<protein>
    <submittedName>
        <fullName evidence="1">(Mediterranean fruit fly) hypothetical protein</fullName>
    </submittedName>
</protein>
<name>A0A811UWV7_CERCA</name>
<sequence>MSTSIKGSSAANAVVEQNKINGTLEIWAASTDCRHFCNNFGGCGLARFYIALVTTQRDVTALWAYIRLLVLIKRYERNNVSVGDIFQ</sequence>
<dbReference type="EMBL" id="CAJHJT010000034">
    <property type="protein sequence ID" value="CAD7003679.1"/>
    <property type="molecule type" value="Genomic_DNA"/>
</dbReference>